<dbReference type="SUPFAM" id="SSF51905">
    <property type="entry name" value="FAD/NAD(P)-binding domain"/>
    <property type="match status" value="1"/>
</dbReference>
<protein>
    <submittedName>
        <fullName evidence="8">Pyridine nucleotide-disulfide oxidoreductase</fullName>
    </submittedName>
</protein>
<dbReference type="PANTHER" id="PTHR43429">
    <property type="entry name" value="PYRIDINE NUCLEOTIDE-DISULFIDE OXIDOREDUCTASE DOMAIN-CONTAINING"/>
    <property type="match status" value="1"/>
</dbReference>
<dbReference type="InterPro" id="IPR036188">
    <property type="entry name" value="FAD/NAD-bd_sf"/>
</dbReference>
<evidence type="ECO:0000256" key="3">
    <source>
        <dbReference type="ARBA" id="ARBA00009130"/>
    </source>
</evidence>
<name>A0A5K7YXS3_9BACT</name>
<dbReference type="PRINTS" id="PR00368">
    <property type="entry name" value="FADPNR"/>
</dbReference>
<evidence type="ECO:0000259" key="6">
    <source>
        <dbReference type="Pfam" id="PF02852"/>
    </source>
</evidence>
<keyword evidence="4" id="KW-0285">Flavoprotein</keyword>
<gene>
    <name evidence="8" type="ORF">DSCW_19890</name>
</gene>
<dbReference type="KEGG" id="dwd:DSCW_19890"/>
<reference evidence="8 9" key="1">
    <citation type="submission" date="2019-11" db="EMBL/GenBank/DDBJ databases">
        <title>Comparative genomics of hydrocarbon-degrading Desulfosarcina strains.</title>
        <authorList>
            <person name="Watanabe M."/>
            <person name="Kojima H."/>
            <person name="Fukui M."/>
        </authorList>
    </citation>
    <scope>NUCLEOTIDE SEQUENCE [LARGE SCALE GENOMIC DNA]</scope>
    <source>
        <strain evidence="8 9">PP31</strain>
    </source>
</reference>
<organism evidence="8 9">
    <name type="scientific">Desulfosarcina widdelii</name>
    <dbReference type="NCBI Taxonomy" id="947919"/>
    <lineage>
        <taxon>Bacteria</taxon>
        <taxon>Pseudomonadati</taxon>
        <taxon>Thermodesulfobacteriota</taxon>
        <taxon>Desulfobacteria</taxon>
        <taxon>Desulfobacterales</taxon>
        <taxon>Desulfosarcinaceae</taxon>
        <taxon>Desulfosarcina</taxon>
    </lineage>
</organism>
<comment type="similarity">
    <text evidence="3">Belongs to the class-III pyridine nucleotide-disulfide oxidoreductase family.</text>
</comment>
<dbReference type="InterPro" id="IPR023753">
    <property type="entry name" value="FAD/NAD-binding_dom"/>
</dbReference>
<evidence type="ECO:0000256" key="5">
    <source>
        <dbReference type="ARBA" id="ARBA00022827"/>
    </source>
</evidence>
<evidence type="ECO:0000313" key="9">
    <source>
        <dbReference type="Proteomes" id="UP000427769"/>
    </source>
</evidence>
<dbReference type="Pfam" id="PF07992">
    <property type="entry name" value="Pyr_redox_2"/>
    <property type="match status" value="1"/>
</dbReference>
<dbReference type="InterPro" id="IPR004099">
    <property type="entry name" value="Pyr_nucl-diS_OxRdtase_dimer"/>
</dbReference>
<accession>A0A5K7YXS3</accession>
<proteinExistence type="inferred from homology"/>
<dbReference type="Proteomes" id="UP000427769">
    <property type="component" value="Chromosome"/>
</dbReference>
<sequence>MEKRDVIIIGGGPAGRTIAHMLHQLGQGLSVTLIKDEKINVNRCAVPYGIPDQMPLEKFQIPNSLVTDFGTELVVDRVTEINTEKKQVSTAHGGVYAYNHLVLSTGSRPLIPPIPGVESEAITPVRSLEDLSALRRLAATGKRAVVVGGGYIGIEVAVVLRQMGLAVTVVEMLPSILMATTEPEFIQLVNDELECKGLRLLTGEKVVEFIHSAEDQISVKLGSGNALPADFVVLSVGVVPNMTLAAEAGIRTSPLGIWVDEQLRTDAQDVYACGDCAQKRSLVTGEPTRGEFGTNAVFMARTVARNILGQQRTDPGVLNANVTAVYDYSLGSAGLTEQMAKDAGLDVLTGYSEVLSKYPMMPQVDTIRTKLVFNQKNRRLIGGSVLRKGNCSAHNIDFISFAIQMGATMDDLLNYQYATHPELAAKPSDNMYVFATKDALGNA</sequence>
<comment type="similarity">
    <text evidence="2">Belongs to the FAD-dependent oxidoreductase family.</text>
</comment>
<dbReference type="PRINTS" id="PR00469">
    <property type="entry name" value="PNDRDTASEII"/>
</dbReference>
<dbReference type="Pfam" id="PF02852">
    <property type="entry name" value="Pyr_redox_dim"/>
    <property type="match status" value="1"/>
</dbReference>
<dbReference type="SUPFAM" id="SSF55424">
    <property type="entry name" value="FAD/NAD-linked reductases, dimerisation (C-terminal) domain"/>
    <property type="match status" value="1"/>
</dbReference>
<feature type="domain" description="FAD/NAD(P)-binding" evidence="7">
    <location>
        <begin position="5"/>
        <end position="281"/>
    </location>
</feature>
<dbReference type="AlphaFoldDB" id="A0A5K7YXS3"/>
<dbReference type="InterPro" id="IPR050260">
    <property type="entry name" value="FAD-bd_OxRdtase"/>
</dbReference>
<evidence type="ECO:0000259" key="7">
    <source>
        <dbReference type="Pfam" id="PF07992"/>
    </source>
</evidence>
<dbReference type="OrthoDB" id="9802028at2"/>
<evidence type="ECO:0000313" key="8">
    <source>
        <dbReference type="EMBL" id="BBO74572.1"/>
    </source>
</evidence>
<keyword evidence="9" id="KW-1185">Reference proteome</keyword>
<comment type="cofactor">
    <cofactor evidence="1">
        <name>FAD</name>
        <dbReference type="ChEBI" id="CHEBI:57692"/>
    </cofactor>
</comment>
<dbReference type="PANTHER" id="PTHR43429:SF3">
    <property type="entry name" value="NITRITE REDUCTASE [NAD(P)H]"/>
    <property type="match status" value="1"/>
</dbReference>
<dbReference type="Gene3D" id="3.30.390.30">
    <property type="match status" value="1"/>
</dbReference>
<dbReference type="InterPro" id="IPR016156">
    <property type="entry name" value="FAD/NAD-linked_Rdtase_dimer_sf"/>
</dbReference>
<dbReference type="RefSeq" id="WP_155303587.1">
    <property type="nucleotide sequence ID" value="NZ_AP021875.1"/>
</dbReference>
<keyword evidence="5" id="KW-0274">FAD</keyword>
<evidence type="ECO:0000256" key="4">
    <source>
        <dbReference type="ARBA" id="ARBA00022630"/>
    </source>
</evidence>
<feature type="domain" description="Pyridine nucleotide-disulphide oxidoreductase dimerisation" evidence="6">
    <location>
        <begin position="324"/>
        <end position="424"/>
    </location>
</feature>
<evidence type="ECO:0000256" key="2">
    <source>
        <dbReference type="ARBA" id="ARBA00006442"/>
    </source>
</evidence>
<evidence type="ECO:0000256" key="1">
    <source>
        <dbReference type="ARBA" id="ARBA00001974"/>
    </source>
</evidence>
<dbReference type="GO" id="GO:0016491">
    <property type="term" value="F:oxidoreductase activity"/>
    <property type="evidence" value="ECO:0007669"/>
    <property type="project" value="InterPro"/>
</dbReference>
<dbReference type="Gene3D" id="3.50.50.60">
    <property type="entry name" value="FAD/NAD(P)-binding domain"/>
    <property type="match status" value="2"/>
</dbReference>
<dbReference type="EMBL" id="AP021875">
    <property type="protein sequence ID" value="BBO74572.1"/>
    <property type="molecule type" value="Genomic_DNA"/>
</dbReference>